<proteinExistence type="predicted"/>
<feature type="DNA-binding region" description="H-T-H motif" evidence="4">
    <location>
        <begin position="25"/>
        <end position="44"/>
    </location>
</feature>
<keyword evidence="1" id="KW-0805">Transcription regulation</keyword>
<dbReference type="PANTHER" id="PTHR47506:SF1">
    <property type="entry name" value="HTH-TYPE TRANSCRIPTIONAL REGULATOR YJDC"/>
    <property type="match status" value="1"/>
</dbReference>
<dbReference type="OrthoDB" id="116240at2"/>
<accession>A0A4P6PD55</accession>
<dbReference type="PRINTS" id="PR00455">
    <property type="entry name" value="HTHTETR"/>
</dbReference>
<evidence type="ECO:0000256" key="1">
    <source>
        <dbReference type="ARBA" id="ARBA00023015"/>
    </source>
</evidence>
<dbReference type="InterPro" id="IPR009057">
    <property type="entry name" value="Homeodomain-like_sf"/>
</dbReference>
<dbReference type="SUPFAM" id="SSF46689">
    <property type="entry name" value="Homeodomain-like"/>
    <property type="match status" value="1"/>
</dbReference>
<reference evidence="6 7" key="1">
    <citation type="submission" date="2018-12" db="EMBL/GenBank/DDBJ databases">
        <title>Complete genome of Litorilituus sediminis.</title>
        <authorList>
            <person name="Liu A."/>
            <person name="Rong J."/>
        </authorList>
    </citation>
    <scope>NUCLEOTIDE SEQUENCE [LARGE SCALE GENOMIC DNA]</scope>
    <source>
        <strain evidence="6 7">JCM 17549</strain>
    </source>
</reference>
<sequence>MSKKRDLLLNTALKLFYQHGINSIGVNEVIKVSGVAKKTLYSHFSGKEALIMAALEQRHDTFITWLENKLAKSSNDDELIQALFGALQNWFEGNETVLGDFRGCFFINSSAEFSDPQSDVFRYCSYHKAQVQQLIKSKLSQDSPELLNAICLLKEGAITTAYMTGKSADVIQTCVDILQQLAHKPSNRSASTA</sequence>
<evidence type="ECO:0000313" key="6">
    <source>
        <dbReference type="EMBL" id="QBG37712.1"/>
    </source>
</evidence>
<dbReference type="PANTHER" id="PTHR47506">
    <property type="entry name" value="TRANSCRIPTIONAL REGULATORY PROTEIN"/>
    <property type="match status" value="1"/>
</dbReference>
<dbReference type="Pfam" id="PF00440">
    <property type="entry name" value="TetR_N"/>
    <property type="match status" value="1"/>
</dbReference>
<gene>
    <name evidence="6" type="ORF">EMK97_04770</name>
</gene>
<organism evidence="6 7">
    <name type="scientific">Litorilituus sediminis</name>
    <dbReference type="NCBI Taxonomy" id="718192"/>
    <lineage>
        <taxon>Bacteria</taxon>
        <taxon>Pseudomonadati</taxon>
        <taxon>Pseudomonadota</taxon>
        <taxon>Gammaproteobacteria</taxon>
        <taxon>Alteromonadales</taxon>
        <taxon>Colwelliaceae</taxon>
        <taxon>Litorilituus</taxon>
    </lineage>
</organism>
<dbReference type="PROSITE" id="PS50977">
    <property type="entry name" value="HTH_TETR_2"/>
    <property type="match status" value="1"/>
</dbReference>
<evidence type="ECO:0000259" key="5">
    <source>
        <dbReference type="PROSITE" id="PS50977"/>
    </source>
</evidence>
<name>A0A4P6PD55_9GAMM</name>
<dbReference type="Gene3D" id="1.10.357.10">
    <property type="entry name" value="Tetracycline Repressor, domain 2"/>
    <property type="match status" value="1"/>
</dbReference>
<dbReference type="EMBL" id="CP034759">
    <property type="protein sequence ID" value="QBG37712.1"/>
    <property type="molecule type" value="Genomic_DNA"/>
</dbReference>
<keyword evidence="7" id="KW-1185">Reference proteome</keyword>
<evidence type="ECO:0000256" key="3">
    <source>
        <dbReference type="ARBA" id="ARBA00023163"/>
    </source>
</evidence>
<dbReference type="InterPro" id="IPR036271">
    <property type="entry name" value="Tet_transcr_reg_TetR-rel_C_sf"/>
</dbReference>
<dbReference type="InterPro" id="IPR001647">
    <property type="entry name" value="HTH_TetR"/>
</dbReference>
<keyword evidence="3" id="KW-0804">Transcription</keyword>
<evidence type="ECO:0000313" key="7">
    <source>
        <dbReference type="Proteomes" id="UP000290244"/>
    </source>
</evidence>
<dbReference type="GO" id="GO:0003677">
    <property type="term" value="F:DNA binding"/>
    <property type="evidence" value="ECO:0007669"/>
    <property type="project" value="UniProtKB-UniRule"/>
</dbReference>
<evidence type="ECO:0000256" key="4">
    <source>
        <dbReference type="PROSITE-ProRule" id="PRU00335"/>
    </source>
</evidence>
<dbReference type="SUPFAM" id="SSF48498">
    <property type="entry name" value="Tetracyclin repressor-like, C-terminal domain"/>
    <property type="match status" value="1"/>
</dbReference>
<keyword evidence="2 4" id="KW-0238">DNA-binding</keyword>
<protein>
    <submittedName>
        <fullName evidence="6">TetR/AcrR family transcriptional regulator</fullName>
    </submittedName>
</protein>
<evidence type="ECO:0000256" key="2">
    <source>
        <dbReference type="ARBA" id="ARBA00023125"/>
    </source>
</evidence>
<dbReference type="AlphaFoldDB" id="A0A4P6PD55"/>
<feature type="domain" description="HTH tetR-type" evidence="5">
    <location>
        <begin position="2"/>
        <end position="62"/>
    </location>
</feature>
<dbReference type="Proteomes" id="UP000290244">
    <property type="component" value="Chromosome"/>
</dbReference>
<dbReference type="KEGG" id="lsd:EMK97_04770"/>